<keyword evidence="1" id="KW-0812">Transmembrane</keyword>
<dbReference type="PANTHER" id="PTHR38626:SF2">
    <property type="entry name" value="CUB DOMAIN-CONTAINING PROTEIN"/>
    <property type="match status" value="1"/>
</dbReference>
<dbReference type="Pfam" id="PF25330">
    <property type="entry name" value="C2_nem"/>
    <property type="match status" value="1"/>
</dbReference>
<dbReference type="AlphaFoldDB" id="A0A2A2J7Y5"/>
<keyword evidence="1" id="KW-0472">Membrane</keyword>
<keyword evidence="1" id="KW-1133">Transmembrane helix</keyword>
<protein>
    <recommendedName>
        <fullName evidence="2">C2 domain-containing protein</fullName>
    </recommendedName>
</protein>
<proteinExistence type="predicted"/>
<name>A0A2A2J7Y5_9BILA</name>
<dbReference type="PANTHER" id="PTHR38626">
    <property type="entry name" value="SKN-1 DEPENDENT ZYGOTIC TRANSCRIPT-RELATED"/>
    <property type="match status" value="1"/>
</dbReference>
<feature type="domain" description="C2" evidence="2">
    <location>
        <begin position="4"/>
        <end position="104"/>
    </location>
</feature>
<dbReference type="InterPro" id="IPR057569">
    <property type="entry name" value="C2_nem"/>
</dbReference>
<evidence type="ECO:0000313" key="4">
    <source>
        <dbReference type="Proteomes" id="UP000218231"/>
    </source>
</evidence>
<dbReference type="InterPro" id="IPR040426">
    <property type="entry name" value="C05B5.4-like"/>
</dbReference>
<dbReference type="EMBL" id="LIAE01010624">
    <property type="protein sequence ID" value="PAV57773.1"/>
    <property type="molecule type" value="Genomic_DNA"/>
</dbReference>
<keyword evidence="4" id="KW-1185">Reference proteome</keyword>
<evidence type="ECO:0000259" key="2">
    <source>
        <dbReference type="Pfam" id="PF25330"/>
    </source>
</evidence>
<accession>A0A2A2J7Y5</accession>
<sequence length="251" mass="28545">MLPFHERRSASWQFFEATKRSTVSYWMYGSSKDWSISMQFTANDPVYGFLRICDHSPFTRVFDDKFRARNSELNELPLLEREEKTIHLVGHCFNATVTIRKDENSCPWCSNLSKSEIDQVLRSELSKDTLQSIMMVLGVISVVASVGTIILIACYLKDKRKFAPKTPKTVPIYICPKEYIGSCRESRTPKKPLEETKFATIGSSRQTFSTSGISSISSSSKFSYSDSISDIYEESCFRTISPSDHQTGFPV</sequence>
<gene>
    <name evidence="3" type="ORF">WR25_05092</name>
</gene>
<comment type="caution">
    <text evidence="3">The sequence shown here is derived from an EMBL/GenBank/DDBJ whole genome shotgun (WGS) entry which is preliminary data.</text>
</comment>
<feature type="transmembrane region" description="Helical" evidence="1">
    <location>
        <begin position="133"/>
        <end position="156"/>
    </location>
</feature>
<evidence type="ECO:0000313" key="3">
    <source>
        <dbReference type="EMBL" id="PAV57773.1"/>
    </source>
</evidence>
<dbReference type="Proteomes" id="UP000218231">
    <property type="component" value="Unassembled WGS sequence"/>
</dbReference>
<evidence type="ECO:0000256" key="1">
    <source>
        <dbReference type="SAM" id="Phobius"/>
    </source>
</evidence>
<organism evidence="3 4">
    <name type="scientific">Diploscapter pachys</name>
    <dbReference type="NCBI Taxonomy" id="2018661"/>
    <lineage>
        <taxon>Eukaryota</taxon>
        <taxon>Metazoa</taxon>
        <taxon>Ecdysozoa</taxon>
        <taxon>Nematoda</taxon>
        <taxon>Chromadorea</taxon>
        <taxon>Rhabditida</taxon>
        <taxon>Rhabditina</taxon>
        <taxon>Rhabditomorpha</taxon>
        <taxon>Rhabditoidea</taxon>
        <taxon>Rhabditidae</taxon>
        <taxon>Diploscapter</taxon>
    </lineage>
</organism>
<reference evidence="3 4" key="1">
    <citation type="journal article" date="2017" name="Curr. Biol.">
        <title>Genome architecture and evolution of a unichromosomal asexual nematode.</title>
        <authorList>
            <person name="Fradin H."/>
            <person name="Zegar C."/>
            <person name="Gutwein M."/>
            <person name="Lucas J."/>
            <person name="Kovtun M."/>
            <person name="Corcoran D."/>
            <person name="Baugh L.R."/>
            <person name="Kiontke K."/>
            <person name="Gunsalus K."/>
            <person name="Fitch D.H."/>
            <person name="Piano F."/>
        </authorList>
    </citation>
    <scope>NUCLEOTIDE SEQUENCE [LARGE SCALE GENOMIC DNA]</scope>
    <source>
        <strain evidence="3">PF1309</strain>
    </source>
</reference>